<dbReference type="EMBL" id="JAINUF010000011">
    <property type="protein sequence ID" value="KAJ8347005.1"/>
    <property type="molecule type" value="Genomic_DNA"/>
</dbReference>
<protein>
    <submittedName>
        <fullName evidence="1">Uncharacterized protein</fullName>
    </submittedName>
</protein>
<dbReference type="Proteomes" id="UP001152622">
    <property type="component" value="Chromosome 11"/>
</dbReference>
<evidence type="ECO:0000313" key="2">
    <source>
        <dbReference type="Proteomes" id="UP001152622"/>
    </source>
</evidence>
<name>A0A9Q1IP87_SYNKA</name>
<sequence>MKQLKKTMNQDLPRLLLLLARAQMKMMKWNLSLSQLWKIPVFPLTEEEINFIHKFVDVLRPLAFALNILQGEKNIFLGYLAPTIVQLQSDLNGLLDECTKPTATQGLITCHPLIQNIMQLLRTRLEGLLEKKEHILAAMLLPTFKLDWVEDEEKRLQCRVMLKREFQTVNSDDSEARSSDQSQSSGDIDKKDTAASFFRFNQNPQNPRKTEVDTYLDAATTDGFAEYILLPKLKKLIK</sequence>
<dbReference type="SUPFAM" id="SSF53098">
    <property type="entry name" value="Ribonuclease H-like"/>
    <property type="match status" value="1"/>
</dbReference>
<gene>
    <name evidence="1" type="ORF">SKAU_G00284060</name>
</gene>
<organism evidence="1 2">
    <name type="scientific">Synaphobranchus kaupii</name>
    <name type="common">Kaup's arrowtooth eel</name>
    <dbReference type="NCBI Taxonomy" id="118154"/>
    <lineage>
        <taxon>Eukaryota</taxon>
        <taxon>Metazoa</taxon>
        <taxon>Chordata</taxon>
        <taxon>Craniata</taxon>
        <taxon>Vertebrata</taxon>
        <taxon>Euteleostomi</taxon>
        <taxon>Actinopterygii</taxon>
        <taxon>Neopterygii</taxon>
        <taxon>Teleostei</taxon>
        <taxon>Anguilliformes</taxon>
        <taxon>Synaphobranchidae</taxon>
        <taxon>Synaphobranchus</taxon>
    </lineage>
</organism>
<dbReference type="PANTHER" id="PTHR47501">
    <property type="entry name" value="TRANSPOSASE-RELATED"/>
    <property type="match status" value="1"/>
</dbReference>
<reference evidence="1" key="1">
    <citation type="journal article" date="2023" name="Science">
        <title>Genome structures resolve the early diversification of teleost fishes.</title>
        <authorList>
            <person name="Parey E."/>
            <person name="Louis A."/>
            <person name="Montfort J."/>
            <person name="Bouchez O."/>
            <person name="Roques C."/>
            <person name="Iampietro C."/>
            <person name="Lluch J."/>
            <person name="Castinel A."/>
            <person name="Donnadieu C."/>
            <person name="Desvignes T."/>
            <person name="Floi Bucao C."/>
            <person name="Jouanno E."/>
            <person name="Wen M."/>
            <person name="Mejri S."/>
            <person name="Dirks R."/>
            <person name="Jansen H."/>
            <person name="Henkel C."/>
            <person name="Chen W.J."/>
            <person name="Zahm M."/>
            <person name="Cabau C."/>
            <person name="Klopp C."/>
            <person name="Thompson A.W."/>
            <person name="Robinson-Rechavi M."/>
            <person name="Braasch I."/>
            <person name="Lecointre G."/>
            <person name="Bobe J."/>
            <person name="Postlethwait J.H."/>
            <person name="Berthelot C."/>
            <person name="Roest Crollius H."/>
            <person name="Guiguen Y."/>
        </authorList>
    </citation>
    <scope>NUCLEOTIDE SEQUENCE</scope>
    <source>
        <strain evidence="1">WJC10195</strain>
    </source>
</reference>
<keyword evidence="2" id="KW-1185">Reference proteome</keyword>
<dbReference type="InterPro" id="IPR012337">
    <property type="entry name" value="RNaseH-like_sf"/>
</dbReference>
<dbReference type="AlphaFoldDB" id="A0A9Q1IP87"/>
<dbReference type="PANTHER" id="PTHR47501:SF5">
    <property type="entry name" value="HAT C-TERMINAL DIMERISATION DOMAIN-CONTAINING PROTEIN"/>
    <property type="match status" value="1"/>
</dbReference>
<accession>A0A9Q1IP87</accession>
<proteinExistence type="predicted"/>
<evidence type="ECO:0000313" key="1">
    <source>
        <dbReference type="EMBL" id="KAJ8347005.1"/>
    </source>
</evidence>
<comment type="caution">
    <text evidence="1">The sequence shown here is derived from an EMBL/GenBank/DDBJ whole genome shotgun (WGS) entry which is preliminary data.</text>
</comment>
<dbReference type="OrthoDB" id="8772022at2759"/>